<name>A0A7S7LU47_9BACT</name>
<reference evidence="1 2" key="1">
    <citation type="submission" date="2020-05" db="EMBL/GenBank/DDBJ databases">
        <title>Sulfurimonas marisnigri, sp. nov., and Sulfurimonas baltica, sp. nov., manganese oxide reducing chemolithoautotrophs of the class Epsilonproteobacteria isolated from the pelagic redoxclines of the Black and Baltic Seas and emended description of the genus Sulfurimonas.</title>
        <authorList>
            <person name="Henkel J.V."/>
            <person name="Laudan C."/>
            <person name="Werner J."/>
            <person name="Neu T."/>
            <person name="Plewe S."/>
            <person name="Sproer C."/>
            <person name="Bunk B."/>
            <person name="Schulz-Vogt H.N."/>
        </authorList>
    </citation>
    <scope>NUCLEOTIDE SEQUENCE [LARGE SCALE GENOMIC DNA]</scope>
    <source>
        <strain evidence="1 2">GD2</strain>
    </source>
</reference>
<accession>A0A7S7LU47</accession>
<dbReference type="NCBIfam" id="TIGR02532">
    <property type="entry name" value="IV_pilin_GFxxxE"/>
    <property type="match status" value="1"/>
</dbReference>
<dbReference type="SUPFAM" id="SSF54523">
    <property type="entry name" value="Pili subunits"/>
    <property type="match status" value="1"/>
</dbReference>
<dbReference type="Gene3D" id="3.30.700.10">
    <property type="entry name" value="Glycoprotein, Type 4 Pilin"/>
    <property type="match status" value="1"/>
</dbReference>
<protein>
    <submittedName>
        <fullName evidence="1">Type II secretion system protein</fullName>
    </submittedName>
</protein>
<dbReference type="InterPro" id="IPR045584">
    <property type="entry name" value="Pilin-like"/>
</dbReference>
<dbReference type="EMBL" id="CP054492">
    <property type="protein sequence ID" value="QOY51443.1"/>
    <property type="molecule type" value="Genomic_DNA"/>
</dbReference>
<keyword evidence="2" id="KW-1185">Reference proteome</keyword>
<sequence length="232" mass="25260">MKKAFTMLELVMVIVVVGILAAVAIPRTQSNSLSEAATQVISHIRYTQHLAMVDDKFDVVNNQWYLGRWQISFSNANGTISYMIFSERQGAYNGNPDSDLVYSNSEVAVNPLNNRNFLIGTEDNNFANDSSERLTNLLDIGNKYSIQDFVVSGGSTGSTSNGVIFDSLGRPYRGNTDSGVASVINSPQHRLAISTINIKLCIETCTGSNATANNNNEIVIAIEPETGYAHIL</sequence>
<evidence type="ECO:0000313" key="1">
    <source>
        <dbReference type="EMBL" id="QOY51443.1"/>
    </source>
</evidence>
<dbReference type="AlphaFoldDB" id="A0A7S7LU47"/>
<dbReference type="Proteomes" id="UP000593994">
    <property type="component" value="Chromosome"/>
</dbReference>
<organism evidence="1 2">
    <name type="scientific">Candidatus Sulfurimonas baltica</name>
    <dbReference type="NCBI Taxonomy" id="2740404"/>
    <lineage>
        <taxon>Bacteria</taxon>
        <taxon>Pseudomonadati</taxon>
        <taxon>Campylobacterota</taxon>
        <taxon>Epsilonproteobacteria</taxon>
        <taxon>Campylobacterales</taxon>
        <taxon>Sulfurimonadaceae</taxon>
        <taxon>Sulfurimonas</taxon>
    </lineage>
</organism>
<evidence type="ECO:0000313" key="2">
    <source>
        <dbReference type="Proteomes" id="UP000593994"/>
    </source>
</evidence>
<dbReference type="RefSeq" id="WP_194368626.1">
    <property type="nucleotide sequence ID" value="NZ_CP054492.1"/>
</dbReference>
<proteinExistence type="predicted"/>
<gene>
    <name evidence="1" type="ORF">HUE88_09985</name>
</gene>
<dbReference type="InterPro" id="IPR012902">
    <property type="entry name" value="N_methyl_site"/>
</dbReference>
<dbReference type="KEGG" id="sbal:HUE88_09985"/>